<feature type="region of interest" description="Disordered" evidence="1">
    <location>
        <begin position="90"/>
        <end position="116"/>
    </location>
</feature>
<accession>A0A132NA67</accession>
<feature type="compositionally biased region" description="Low complexity" evidence="1">
    <location>
        <begin position="1"/>
        <end position="11"/>
    </location>
</feature>
<protein>
    <submittedName>
        <fullName evidence="2">Uncharacterized protein</fullName>
    </submittedName>
</protein>
<comment type="caution">
    <text evidence="2">The sequence shown here is derived from an EMBL/GenBank/DDBJ whole genome shotgun (WGS) entry which is preliminary data.</text>
</comment>
<name>A0A132NA67_9ACTN</name>
<dbReference type="PATRIC" id="fig|1469144.9.peg.1052"/>
<proteinExistence type="predicted"/>
<dbReference type="AlphaFoldDB" id="A0A132NA67"/>
<feature type="region of interest" description="Disordered" evidence="1">
    <location>
        <begin position="1"/>
        <end position="23"/>
    </location>
</feature>
<gene>
    <name evidence="2" type="ORF">TR74_20100</name>
</gene>
<feature type="compositionally biased region" description="Low complexity" evidence="1">
    <location>
        <begin position="167"/>
        <end position="182"/>
    </location>
</feature>
<reference evidence="3" key="1">
    <citation type="submission" date="2015-02" db="EMBL/GenBank/DDBJ databases">
        <title>Physiological reanalysis, assessment of diazotrophy, and genome sequences of multiple isolates of Streptomyces thermoautotrophicus.</title>
        <authorList>
            <person name="MacKellar D.C."/>
            <person name="Lieber L."/>
            <person name="Norman J."/>
            <person name="Bolger A."/>
            <person name="Tobin C."/>
            <person name="Murray J.W."/>
            <person name="Friesen M."/>
            <person name="Prell J."/>
        </authorList>
    </citation>
    <scope>NUCLEOTIDE SEQUENCE [LARGE SCALE GENOMIC DNA]</scope>
    <source>
        <strain evidence="3">UBT1</strain>
    </source>
</reference>
<dbReference type="Proteomes" id="UP000070598">
    <property type="component" value="Unassembled WGS sequence"/>
</dbReference>
<feature type="region of interest" description="Disordered" evidence="1">
    <location>
        <begin position="161"/>
        <end position="182"/>
    </location>
</feature>
<evidence type="ECO:0000256" key="1">
    <source>
        <dbReference type="SAM" id="MobiDB-lite"/>
    </source>
</evidence>
<evidence type="ECO:0000313" key="2">
    <source>
        <dbReference type="EMBL" id="KWX07055.1"/>
    </source>
</evidence>
<organism evidence="2 3">
    <name type="scientific">Carbonactinospora thermoautotrophica</name>
    <dbReference type="NCBI Taxonomy" id="1469144"/>
    <lineage>
        <taxon>Bacteria</taxon>
        <taxon>Bacillati</taxon>
        <taxon>Actinomycetota</taxon>
        <taxon>Actinomycetes</taxon>
        <taxon>Kitasatosporales</taxon>
        <taxon>Carbonactinosporaceae</taxon>
        <taxon>Carbonactinospora</taxon>
    </lineage>
</organism>
<sequence>MTITAPIAAPAGTEASRKPLRPRDPCCCAYSSATASGATSTYAMPQANGTNARRTGSEKIIRTAWPMSETSVLAPIFPGRGALRRTTWVATSSPETRKDSPSIDSASTGWVSEVSRPPETRPITWLVWLSVWDSPCTARNRCWSGRMSGSMACRAARNGTPKISLRTSSPNSAASGASSQAATVSTATIPARARSHSSITLLRDSRSAKGVRSGVPNSGGTNAIANVSAESSAESARTRTRVATATRVKLSPMSLVACARRTPRISRWSRSSRKPTPALLVTVIL</sequence>
<dbReference type="EMBL" id="JYIK01001077">
    <property type="protein sequence ID" value="KWX07055.1"/>
    <property type="molecule type" value="Genomic_DNA"/>
</dbReference>
<evidence type="ECO:0000313" key="3">
    <source>
        <dbReference type="Proteomes" id="UP000070598"/>
    </source>
</evidence>